<dbReference type="AlphaFoldDB" id="A0A1B9ATN1"/>
<dbReference type="InterPro" id="IPR052030">
    <property type="entry name" value="Peptidase_M20/M20A_hydrolases"/>
</dbReference>
<dbReference type="InterPro" id="IPR036264">
    <property type="entry name" value="Bact_exopeptidase_dim_dom"/>
</dbReference>
<proteinExistence type="predicted"/>
<organism evidence="3 4">
    <name type="scientific">Pseudobacillus wudalianchiensis</name>
    <dbReference type="NCBI Taxonomy" id="1743143"/>
    <lineage>
        <taxon>Bacteria</taxon>
        <taxon>Bacillati</taxon>
        <taxon>Bacillota</taxon>
        <taxon>Bacilli</taxon>
        <taxon>Bacillales</taxon>
        <taxon>Bacillaceae</taxon>
        <taxon>Pseudobacillus</taxon>
    </lineage>
</organism>
<feature type="domain" description="Peptidase M20 dimerisation" evidence="2">
    <location>
        <begin position="235"/>
        <end position="323"/>
    </location>
</feature>
<dbReference type="InterPro" id="IPR002933">
    <property type="entry name" value="Peptidase_M20"/>
</dbReference>
<dbReference type="Pfam" id="PF07687">
    <property type="entry name" value="M20_dimer"/>
    <property type="match status" value="1"/>
</dbReference>
<dbReference type="SUPFAM" id="SSF53187">
    <property type="entry name" value="Zn-dependent exopeptidases"/>
    <property type="match status" value="1"/>
</dbReference>
<keyword evidence="1" id="KW-0464">Manganese</keyword>
<dbReference type="PANTHER" id="PTHR30575">
    <property type="entry name" value="PEPTIDASE M20"/>
    <property type="match status" value="1"/>
</dbReference>
<gene>
    <name evidence="3" type="ORF">A8F95_08115</name>
</gene>
<evidence type="ECO:0000313" key="3">
    <source>
        <dbReference type="EMBL" id="OCA87213.1"/>
    </source>
</evidence>
<comment type="caution">
    <text evidence="3">The sequence shown here is derived from an EMBL/GenBank/DDBJ whole genome shotgun (WGS) entry which is preliminary data.</text>
</comment>
<dbReference type="Pfam" id="PF01546">
    <property type="entry name" value="Peptidase_M20"/>
    <property type="match status" value="1"/>
</dbReference>
<dbReference type="GO" id="GO:0071713">
    <property type="term" value="F:para-aminobenzoyl-glutamate hydrolase activity"/>
    <property type="evidence" value="ECO:0007669"/>
    <property type="project" value="TreeGrafter"/>
</dbReference>
<feature type="binding site" evidence="1">
    <location>
        <position position="408"/>
    </location>
    <ligand>
        <name>Mn(2+)</name>
        <dbReference type="ChEBI" id="CHEBI:29035"/>
        <label>2</label>
    </ligand>
</feature>
<dbReference type="GO" id="GO:0046657">
    <property type="term" value="P:folic acid catabolic process"/>
    <property type="evidence" value="ECO:0007669"/>
    <property type="project" value="TreeGrafter"/>
</dbReference>
<dbReference type="PANTHER" id="PTHR30575:SF3">
    <property type="entry name" value="PEPTIDASE M20 DIMERISATION DOMAIN-CONTAINING PROTEIN"/>
    <property type="match status" value="1"/>
</dbReference>
<reference evidence="4" key="1">
    <citation type="submission" date="2016-05" db="EMBL/GenBank/DDBJ databases">
        <authorList>
            <person name="Liu B."/>
            <person name="Wang J."/>
            <person name="Zhu Y."/>
            <person name="Liu G."/>
            <person name="Chen Q."/>
            <person name="Chen Z."/>
            <person name="Lan J."/>
            <person name="Che J."/>
            <person name="Ge C."/>
            <person name="Shi H."/>
            <person name="Pan Z."/>
            <person name="Liu X."/>
        </authorList>
    </citation>
    <scope>NUCLEOTIDE SEQUENCE [LARGE SCALE GENOMIC DNA]</scope>
    <source>
        <strain evidence="4">FJAT-27215</strain>
    </source>
</reference>
<dbReference type="PIRSF" id="PIRSF005962">
    <property type="entry name" value="Pept_M20D_amidohydro"/>
    <property type="match status" value="1"/>
</dbReference>
<dbReference type="SUPFAM" id="SSF55031">
    <property type="entry name" value="Bacterial exopeptidase dimerisation domain"/>
    <property type="match status" value="1"/>
</dbReference>
<evidence type="ECO:0000259" key="2">
    <source>
        <dbReference type="Pfam" id="PF07687"/>
    </source>
</evidence>
<dbReference type="EMBL" id="MAYT01000023">
    <property type="protein sequence ID" value="OCA87213.1"/>
    <property type="molecule type" value="Genomic_DNA"/>
</dbReference>
<feature type="binding site" evidence="1">
    <location>
        <position position="212"/>
    </location>
    <ligand>
        <name>Mn(2+)</name>
        <dbReference type="ChEBI" id="CHEBI:29035"/>
        <label>2</label>
    </ligand>
</feature>
<feature type="binding site" evidence="1">
    <location>
        <position position="188"/>
    </location>
    <ligand>
        <name>Mn(2+)</name>
        <dbReference type="ChEBI" id="CHEBI:29035"/>
        <label>2</label>
    </ligand>
</feature>
<name>A0A1B9ATN1_9BACI</name>
<feature type="binding site" evidence="1">
    <location>
        <position position="154"/>
    </location>
    <ligand>
        <name>Mn(2+)</name>
        <dbReference type="ChEBI" id="CHEBI:29035"/>
        <label>2</label>
    </ligand>
</feature>
<dbReference type="NCBIfam" id="TIGR01891">
    <property type="entry name" value="amidohydrolases"/>
    <property type="match status" value="1"/>
</dbReference>
<dbReference type="GO" id="GO:0016805">
    <property type="term" value="F:dipeptidase activity"/>
    <property type="evidence" value="ECO:0007669"/>
    <property type="project" value="TreeGrafter"/>
</dbReference>
<evidence type="ECO:0000256" key="1">
    <source>
        <dbReference type="PIRSR" id="PIRSR005962-1"/>
    </source>
</evidence>
<dbReference type="GO" id="GO:0005737">
    <property type="term" value="C:cytoplasm"/>
    <property type="evidence" value="ECO:0007669"/>
    <property type="project" value="TreeGrafter"/>
</dbReference>
<dbReference type="Gene3D" id="3.40.630.10">
    <property type="entry name" value="Zn peptidases"/>
    <property type="match status" value="1"/>
</dbReference>
<dbReference type="Proteomes" id="UP000092578">
    <property type="component" value="Unassembled WGS sequence"/>
</dbReference>
<feature type="binding site" evidence="1">
    <location>
        <position position="152"/>
    </location>
    <ligand>
        <name>Mn(2+)</name>
        <dbReference type="ChEBI" id="CHEBI:29035"/>
        <label>2</label>
    </ligand>
</feature>
<keyword evidence="4" id="KW-1185">Reference proteome</keyword>
<accession>A0A1B9ATN1</accession>
<sequence>MRNVMSRVSSLTKEISQSLVEWRRDFHRHPESGWVEFRTASIIASKLSSWGYELATGQDVVDEKSRMGVPNAETLERQKRRASIQGADLNWVEQFSGGFTGVVGVLDTGHPGPTIGLRFDIDALDIQESYDGGHRPAREGFASVNENMMHACGHDAHMAIGLGIAYVLANMKDQLKGRFKLIFQPSEEGVRGAKSMVQAGVVDDVDIFIALHIGLGAELGEFVCSDLGFLATTKFDVAFSGKAAHAGANPEQGNNALLAAATASLNMHAISPHSGGHSRINVGVLQAGSGRNIIPNKAFLKVETRGETTEINEFMYEKAIKIIQSAGDMYGVTSSVEIVGEAKTSQSSDELLGFLRNQANDIEEIHTVRDTFQSGGSEDATYMMARVQELGGQAAYVVFGTRLAAGHHNEKFDFDEAVMPIAVKTLASCVVNMEISSVLHVS</sequence>
<dbReference type="GO" id="GO:0046872">
    <property type="term" value="F:metal ion binding"/>
    <property type="evidence" value="ECO:0007669"/>
    <property type="project" value="UniProtKB-KW"/>
</dbReference>
<evidence type="ECO:0000313" key="4">
    <source>
        <dbReference type="Proteomes" id="UP000092578"/>
    </source>
</evidence>
<comment type="cofactor">
    <cofactor evidence="1">
        <name>Mn(2+)</name>
        <dbReference type="ChEBI" id="CHEBI:29035"/>
    </cofactor>
    <text evidence="1">The Mn(2+) ion enhances activity.</text>
</comment>
<keyword evidence="1" id="KW-0479">Metal-binding</keyword>
<dbReference type="InterPro" id="IPR017439">
    <property type="entry name" value="Amidohydrolase"/>
</dbReference>
<protein>
    <submittedName>
        <fullName evidence="3">Peptidase M20</fullName>
    </submittedName>
</protein>
<dbReference type="InterPro" id="IPR011650">
    <property type="entry name" value="Peptidase_M20_dimer"/>
</dbReference>